<gene>
    <name evidence="1" type="ORF">WMSIL1_LOCUS5771</name>
</gene>
<evidence type="ECO:0000313" key="1">
    <source>
        <dbReference type="EMBL" id="VUZ45863.1"/>
    </source>
</evidence>
<proteinExistence type="predicted"/>
<protein>
    <submittedName>
        <fullName evidence="1">Uncharacterized protein</fullName>
    </submittedName>
</protein>
<dbReference type="EMBL" id="CABIJS010000189">
    <property type="protein sequence ID" value="VUZ45863.1"/>
    <property type="molecule type" value="Genomic_DNA"/>
</dbReference>
<feature type="non-terminal residue" evidence="1">
    <location>
        <position position="1"/>
    </location>
</feature>
<dbReference type="Proteomes" id="UP000321570">
    <property type="component" value="Unassembled WGS sequence"/>
</dbReference>
<dbReference type="AlphaFoldDB" id="A0A564YGZ3"/>
<organism evidence="1 2">
    <name type="scientific">Hymenolepis diminuta</name>
    <name type="common">Rat tapeworm</name>
    <dbReference type="NCBI Taxonomy" id="6216"/>
    <lineage>
        <taxon>Eukaryota</taxon>
        <taxon>Metazoa</taxon>
        <taxon>Spiralia</taxon>
        <taxon>Lophotrochozoa</taxon>
        <taxon>Platyhelminthes</taxon>
        <taxon>Cestoda</taxon>
        <taxon>Eucestoda</taxon>
        <taxon>Cyclophyllidea</taxon>
        <taxon>Hymenolepididae</taxon>
        <taxon>Hymenolepis</taxon>
    </lineage>
</organism>
<reference evidence="1 2" key="1">
    <citation type="submission" date="2019-07" db="EMBL/GenBank/DDBJ databases">
        <authorList>
            <person name="Jastrzebski P J."/>
            <person name="Paukszto L."/>
            <person name="Jastrzebski P J."/>
        </authorList>
    </citation>
    <scope>NUCLEOTIDE SEQUENCE [LARGE SCALE GENOMIC DNA]</scope>
    <source>
        <strain evidence="1 2">WMS-il1</strain>
    </source>
</reference>
<sequence length="63" mass="7131">SEAPTFVVWQGFSEKFFSVGSLILIYLEWFEENQWGVALPACLLAYRTAVHVLTCQTLAFSTN</sequence>
<keyword evidence="2" id="KW-1185">Reference proteome</keyword>
<evidence type="ECO:0000313" key="2">
    <source>
        <dbReference type="Proteomes" id="UP000321570"/>
    </source>
</evidence>
<name>A0A564YGZ3_HYMDI</name>
<accession>A0A564YGZ3</accession>